<keyword evidence="1" id="KW-1133">Transmembrane helix</keyword>
<feature type="transmembrane region" description="Helical" evidence="1">
    <location>
        <begin position="282"/>
        <end position="306"/>
    </location>
</feature>
<reference evidence="2 3" key="1">
    <citation type="submission" date="2020-08" db="EMBL/GenBank/DDBJ databases">
        <title>A Genomic Blueprint of the Chicken Gut Microbiome.</title>
        <authorList>
            <person name="Gilroy R."/>
            <person name="Ravi A."/>
            <person name="Getino M."/>
            <person name="Pursley I."/>
            <person name="Horton D.L."/>
            <person name="Alikhan N.-F."/>
            <person name="Baker D."/>
            <person name="Gharbi K."/>
            <person name="Hall N."/>
            <person name="Watson M."/>
            <person name="Adriaenssens E.M."/>
            <person name="Foster-Nyarko E."/>
            <person name="Jarju S."/>
            <person name="Secka A."/>
            <person name="Antonio M."/>
            <person name="Oren A."/>
            <person name="Chaudhuri R."/>
            <person name="La Ragione R.M."/>
            <person name="Hildebrand F."/>
            <person name="Pallen M.J."/>
        </authorList>
    </citation>
    <scope>NUCLEOTIDE SEQUENCE [LARGE SCALE GENOMIC DNA]</scope>
    <source>
        <strain evidence="2 3">Sa1CUA4</strain>
    </source>
</reference>
<evidence type="ECO:0000313" key="2">
    <source>
        <dbReference type="EMBL" id="MBD8023073.1"/>
    </source>
</evidence>
<sequence length="509" mass="52641">MTRAPRWPREVLGALAALAIAIAVTAAVAAGPRSVLLFRDGDSLVTTLVARSIAVGQPQDWAMSTVLFLPESALVVLLSLLGLGVAGTLATAAIVTLLALYGALRLAAGAADAARAPIAGALLALSGFGLLAITESSPSRDALEPASLLLTTTYYSATVIASVLAVGLVRRTIDRPGRRLHVWALSAVGAASVLTNPLFAAWAVVPVVAVLAVVAWRGGSSRRRTAVWLVAALVGGSVAGLVLRLPLAGMIANTGVGYADPSRWLESAGYYAFLLGERASTVVGVLGVTLGFALWVWCVSASVLLVRRGDVGAALIAACGWVMPVLVVVGAVVLGTHAARYLQPIGFAPVLGLAVLPALLPHRTARPLGLPVLTGATALALLVASAVGIPRIASAANAPDADLDCVVEWTDAASRTGAGQFWTVRLAKAHLDDPRRLVQVDHELRGYAWLVNRDDFRDGVVSFLVIDDQSVPFALPDGASLDGAELIDCGRYTIADFGERTLTLGPQRS</sequence>
<protein>
    <recommendedName>
        <fullName evidence="4">Glycosyltransferase RgtA/B/C/D-like domain-containing protein</fullName>
    </recommendedName>
</protein>
<proteinExistence type="predicted"/>
<keyword evidence="1" id="KW-0812">Transmembrane</keyword>
<feature type="transmembrane region" description="Helical" evidence="1">
    <location>
        <begin position="116"/>
        <end position="134"/>
    </location>
</feature>
<gene>
    <name evidence="2" type="ORF">H9622_05635</name>
</gene>
<organism evidence="2 3">
    <name type="scientific">Microbacterium gallinarum</name>
    <dbReference type="NCBI Taxonomy" id="2762209"/>
    <lineage>
        <taxon>Bacteria</taxon>
        <taxon>Bacillati</taxon>
        <taxon>Actinomycetota</taxon>
        <taxon>Actinomycetes</taxon>
        <taxon>Micrococcales</taxon>
        <taxon>Microbacteriaceae</taxon>
        <taxon>Microbacterium</taxon>
    </lineage>
</organism>
<comment type="caution">
    <text evidence="2">The sequence shown here is derived from an EMBL/GenBank/DDBJ whole genome shotgun (WGS) entry which is preliminary data.</text>
</comment>
<evidence type="ECO:0000256" key="1">
    <source>
        <dbReference type="SAM" id="Phobius"/>
    </source>
</evidence>
<feature type="transmembrane region" description="Helical" evidence="1">
    <location>
        <begin position="368"/>
        <end position="389"/>
    </location>
</feature>
<keyword evidence="3" id="KW-1185">Reference proteome</keyword>
<feature type="transmembrane region" description="Helical" evidence="1">
    <location>
        <begin position="146"/>
        <end position="168"/>
    </location>
</feature>
<accession>A0ABR8X1B9</accession>
<feature type="transmembrane region" description="Helical" evidence="1">
    <location>
        <begin position="341"/>
        <end position="361"/>
    </location>
</feature>
<dbReference type="EMBL" id="JACSPM010000001">
    <property type="protein sequence ID" value="MBD8023073.1"/>
    <property type="molecule type" value="Genomic_DNA"/>
</dbReference>
<feature type="transmembrane region" description="Helical" evidence="1">
    <location>
        <begin position="73"/>
        <end position="104"/>
    </location>
</feature>
<feature type="transmembrane region" description="Helical" evidence="1">
    <location>
        <begin position="226"/>
        <end position="247"/>
    </location>
</feature>
<name>A0ABR8X1B9_9MICO</name>
<evidence type="ECO:0000313" key="3">
    <source>
        <dbReference type="Proteomes" id="UP000602532"/>
    </source>
</evidence>
<feature type="transmembrane region" description="Helical" evidence="1">
    <location>
        <begin position="313"/>
        <end position="335"/>
    </location>
</feature>
<evidence type="ECO:0008006" key="4">
    <source>
        <dbReference type="Google" id="ProtNLM"/>
    </source>
</evidence>
<feature type="transmembrane region" description="Helical" evidence="1">
    <location>
        <begin position="201"/>
        <end position="219"/>
    </location>
</feature>
<dbReference type="Proteomes" id="UP000602532">
    <property type="component" value="Unassembled WGS sequence"/>
</dbReference>
<keyword evidence="1" id="KW-0472">Membrane</keyword>
<feature type="transmembrane region" description="Helical" evidence="1">
    <location>
        <begin position="180"/>
        <end position="195"/>
    </location>
</feature>